<comment type="caution">
    <text evidence="1">The sequence shown here is derived from an EMBL/GenBank/DDBJ whole genome shotgun (WGS) entry which is preliminary data.</text>
</comment>
<evidence type="ECO:0000313" key="2">
    <source>
        <dbReference type="Proteomes" id="UP001604277"/>
    </source>
</evidence>
<name>A0ABD1WJX2_9LAMI</name>
<proteinExistence type="predicted"/>
<accession>A0ABD1WJX2</accession>
<organism evidence="1 2">
    <name type="scientific">Forsythia ovata</name>
    <dbReference type="NCBI Taxonomy" id="205694"/>
    <lineage>
        <taxon>Eukaryota</taxon>
        <taxon>Viridiplantae</taxon>
        <taxon>Streptophyta</taxon>
        <taxon>Embryophyta</taxon>
        <taxon>Tracheophyta</taxon>
        <taxon>Spermatophyta</taxon>
        <taxon>Magnoliopsida</taxon>
        <taxon>eudicotyledons</taxon>
        <taxon>Gunneridae</taxon>
        <taxon>Pentapetalae</taxon>
        <taxon>asterids</taxon>
        <taxon>lamiids</taxon>
        <taxon>Lamiales</taxon>
        <taxon>Oleaceae</taxon>
        <taxon>Forsythieae</taxon>
        <taxon>Forsythia</taxon>
    </lineage>
</organism>
<protein>
    <submittedName>
        <fullName evidence="1">Uncharacterized protein</fullName>
    </submittedName>
</protein>
<keyword evidence="2" id="KW-1185">Reference proteome</keyword>
<reference evidence="2" key="1">
    <citation type="submission" date="2024-07" db="EMBL/GenBank/DDBJ databases">
        <title>Two chromosome-level genome assemblies of Korean endemic species Abeliophyllum distichum and Forsythia ovata (Oleaceae).</title>
        <authorList>
            <person name="Jang H."/>
        </authorList>
    </citation>
    <scope>NUCLEOTIDE SEQUENCE [LARGE SCALE GENOMIC DNA]</scope>
</reference>
<dbReference type="Proteomes" id="UP001604277">
    <property type="component" value="Unassembled WGS sequence"/>
</dbReference>
<dbReference type="AlphaFoldDB" id="A0ABD1WJX2"/>
<gene>
    <name evidence="1" type="ORF">Fot_11521</name>
</gene>
<evidence type="ECO:0000313" key="1">
    <source>
        <dbReference type="EMBL" id="KAL2549991.1"/>
    </source>
</evidence>
<dbReference type="EMBL" id="JBFOLJ010000003">
    <property type="protein sequence ID" value="KAL2549991.1"/>
    <property type="molecule type" value="Genomic_DNA"/>
</dbReference>
<sequence>MDSSPETSNTKYGIYSNVYFSFGRGSGWKYFSFSPSTSYGACFSGHCSSSVSVEPLEGVEHHVKEKVIDEREKVVPKRALEDEGDAVGSVNVKRGRMAPPQETVGSIPTFPSMAQISIPDSSDWTKCINIGSRRDKLDLAILEKLPYFSTIAATSVHKY</sequence>